<protein>
    <submittedName>
        <fullName evidence="1">Uncharacterized protein</fullName>
    </submittedName>
</protein>
<dbReference type="AlphaFoldDB" id="A0A0D9ZXA4"/>
<keyword evidence="2" id="KW-1185">Reference proteome</keyword>
<sequence length="243" mass="27659">MASRPASSTATTACRAQVHRVARHRLLGLEVVSEEGVSRRCHTGRGLLIMSLPCSVIAARWISWSPHNPGRRYFTCYNAHICFQGIDSFTSLFFVKSGGCGFWEWCDDEAEPYMKQLLLDLRNAQVNGLEAALRDRTVAQHNLQSTPKKESNEVQGLRAVVEKMEAANCVLVDRINKQQTSVLLESVIANWNECKIVVLFEMTVKNQLEIMETPKVMINNDIYCHIWNPLYLITSASKQEWWQ</sequence>
<reference evidence="1" key="1">
    <citation type="submission" date="2015-04" db="UniProtKB">
        <authorList>
            <consortium name="EnsemblPlants"/>
        </authorList>
    </citation>
    <scope>IDENTIFICATION</scope>
</reference>
<dbReference type="PANTHER" id="PTHR33248">
    <property type="entry name" value="ZINC ION-BINDING PROTEIN"/>
    <property type="match status" value="1"/>
</dbReference>
<evidence type="ECO:0000313" key="1">
    <source>
        <dbReference type="EnsemblPlants" id="OGLUM05G11960.1"/>
    </source>
</evidence>
<organism evidence="1">
    <name type="scientific">Oryza glumipatula</name>
    <dbReference type="NCBI Taxonomy" id="40148"/>
    <lineage>
        <taxon>Eukaryota</taxon>
        <taxon>Viridiplantae</taxon>
        <taxon>Streptophyta</taxon>
        <taxon>Embryophyta</taxon>
        <taxon>Tracheophyta</taxon>
        <taxon>Spermatophyta</taxon>
        <taxon>Magnoliopsida</taxon>
        <taxon>Liliopsida</taxon>
        <taxon>Poales</taxon>
        <taxon>Poaceae</taxon>
        <taxon>BOP clade</taxon>
        <taxon>Oryzoideae</taxon>
        <taxon>Oryzeae</taxon>
        <taxon>Oryzinae</taxon>
        <taxon>Oryza</taxon>
    </lineage>
</organism>
<reference evidence="1" key="2">
    <citation type="submission" date="2018-05" db="EMBL/GenBank/DDBJ databases">
        <title>OgluRS3 (Oryza glumaepatula Reference Sequence Version 3).</title>
        <authorList>
            <person name="Zhang J."/>
            <person name="Kudrna D."/>
            <person name="Lee S."/>
            <person name="Talag J."/>
            <person name="Welchert J."/>
            <person name="Wing R.A."/>
        </authorList>
    </citation>
    <scope>NUCLEOTIDE SEQUENCE [LARGE SCALE GENOMIC DNA]</scope>
</reference>
<dbReference type="Gramene" id="OGLUM05G11960.1">
    <property type="protein sequence ID" value="OGLUM05G11960.1"/>
    <property type="gene ID" value="OGLUM05G11960"/>
</dbReference>
<proteinExistence type="predicted"/>
<dbReference type="Proteomes" id="UP000026961">
    <property type="component" value="Chromosome 5"/>
</dbReference>
<name>A0A0D9ZXA4_9ORYZ</name>
<dbReference type="EnsemblPlants" id="OGLUM05G11960.1">
    <property type="protein sequence ID" value="OGLUM05G11960.1"/>
    <property type="gene ID" value="OGLUM05G11960"/>
</dbReference>
<evidence type="ECO:0000313" key="2">
    <source>
        <dbReference type="Proteomes" id="UP000026961"/>
    </source>
</evidence>
<accession>A0A0D9ZXA4</accession>
<dbReference type="HOGENOM" id="CLU_100015_0_0_1"/>